<keyword evidence="3" id="KW-1185">Reference proteome</keyword>
<keyword evidence="1" id="KW-0175">Coiled coil</keyword>
<evidence type="ECO:0000313" key="2">
    <source>
        <dbReference type="EMBL" id="TNB47828.1"/>
    </source>
</evidence>
<dbReference type="AlphaFoldDB" id="A0A5C4JR65"/>
<dbReference type="EMBL" id="VCLB01000005">
    <property type="protein sequence ID" value="TNB47828.1"/>
    <property type="molecule type" value="Genomic_DNA"/>
</dbReference>
<reference evidence="2 3" key="1">
    <citation type="submission" date="2019-05" db="EMBL/GenBank/DDBJ databases">
        <authorList>
            <person name="Lee S.D."/>
        </authorList>
    </citation>
    <scope>NUCLEOTIDE SEQUENCE [LARGE SCALE GENOMIC DNA]</scope>
    <source>
        <strain evidence="2 3">GH2-6</strain>
    </source>
</reference>
<dbReference type="RefSeq" id="WP_138748273.1">
    <property type="nucleotide sequence ID" value="NZ_VCLB01000005.1"/>
</dbReference>
<comment type="caution">
    <text evidence="2">The sequence shown here is derived from an EMBL/GenBank/DDBJ whole genome shotgun (WGS) entry which is preliminary data.</text>
</comment>
<feature type="coiled-coil region" evidence="1">
    <location>
        <begin position="87"/>
        <end position="121"/>
    </location>
</feature>
<protein>
    <submittedName>
        <fullName evidence="2">Uncharacterized protein</fullName>
    </submittedName>
</protein>
<name>A0A5C4JR65_9HYPH</name>
<accession>A0A5C4JR65</accession>
<evidence type="ECO:0000256" key="1">
    <source>
        <dbReference type="SAM" id="Coils"/>
    </source>
</evidence>
<organism evidence="2 3">
    <name type="scientific">Martelella lutilitoris</name>
    <dbReference type="NCBI Taxonomy" id="2583532"/>
    <lineage>
        <taxon>Bacteria</taxon>
        <taxon>Pseudomonadati</taxon>
        <taxon>Pseudomonadota</taxon>
        <taxon>Alphaproteobacteria</taxon>
        <taxon>Hyphomicrobiales</taxon>
        <taxon>Aurantimonadaceae</taxon>
        <taxon>Martelella</taxon>
    </lineage>
</organism>
<gene>
    <name evidence="2" type="ORF">FF124_09545</name>
</gene>
<reference evidence="2 3" key="2">
    <citation type="submission" date="2019-06" db="EMBL/GenBank/DDBJ databases">
        <title>Martelella lutilitoris sp. nov., isolated from a tidal mudflat.</title>
        <authorList>
            <person name="Kim Y.-J."/>
        </authorList>
    </citation>
    <scope>NUCLEOTIDE SEQUENCE [LARGE SCALE GENOMIC DNA]</scope>
    <source>
        <strain evidence="2 3">GH2-6</strain>
    </source>
</reference>
<dbReference type="Proteomes" id="UP000307874">
    <property type="component" value="Unassembled WGS sequence"/>
</dbReference>
<sequence length="146" mass="16824">MLADQNENACRSLRRIELAINNEISRLSDKKKERLAERQRAEGTIHELELDLARIGDEFNLSGSDIIGMFTGSRWRQAIAMLQTINSASTISQVENLLRKRKELEARLSDLQAEIVAVTYEIIQKNRERDANIEEQRQLGCPKRPY</sequence>
<evidence type="ECO:0000313" key="3">
    <source>
        <dbReference type="Proteomes" id="UP000307874"/>
    </source>
</evidence>
<proteinExistence type="predicted"/>